<dbReference type="PANTHER" id="PTHR33446:SF2">
    <property type="entry name" value="PROTEIN TONB"/>
    <property type="match status" value="1"/>
</dbReference>
<dbReference type="Pfam" id="PF03544">
    <property type="entry name" value="TonB_C"/>
    <property type="match status" value="1"/>
</dbReference>
<reference evidence="14" key="1">
    <citation type="submission" date="2021-12" db="EMBL/GenBank/DDBJ databases">
        <title>Enterovibrio ZSDZ35 sp. nov. and Enterovibrio ZSDZ42 sp. nov., isolated from coastal seawater in Qingdao.</title>
        <authorList>
            <person name="Zhang P."/>
        </authorList>
    </citation>
    <scope>NUCLEOTIDE SEQUENCE</scope>
    <source>
        <strain evidence="14">ZSDZ42</strain>
    </source>
</reference>
<dbReference type="PANTHER" id="PTHR33446">
    <property type="entry name" value="PROTEIN TONB-RELATED"/>
    <property type="match status" value="1"/>
</dbReference>
<feature type="signal peptide" evidence="12">
    <location>
        <begin position="1"/>
        <end position="23"/>
    </location>
</feature>
<keyword evidence="3 10" id="KW-0813">Transport</keyword>
<dbReference type="Gene3D" id="3.30.1150.10">
    <property type="match status" value="1"/>
</dbReference>
<keyword evidence="9" id="KW-0472">Membrane</keyword>
<dbReference type="InterPro" id="IPR003538">
    <property type="entry name" value="TonB"/>
</dbReference>
<dbReference type="Proteomes" id="UP001149400">
    <property type="component" value="Unassembled WGS sequence"/>
</dbReference>
<evidence type="ECO:0000256" key="12">
    <source>
        <dbReference type="SAM" id="SignalP"/>
    </source>
</evidence>
<dbReference type="InterPro" id="IPR037682">
    <property type="entry name" value="TonB_C"/>
</dbReference>
<keyword evidence="4 10" id="KW-1003">Cell membrane</keyword>
<evidence type="ECO:0000256" key="10">
    <source>
        <dbReference type="RuleBase" id="RU362123"/>
    </source>
</evidence>
<organism evidence="14 15">
    <name type="scientific">Enterovibrio gelatinilyticus</name>
    <dbReference type="NCBI Taxonomy" id="2899819"/>
    <lineage>
        <taxon>Bacteria</taxon>
        <taxon>Pseudomonadati</taxon>
        <taxon>Pseudomonadota</taxon>
        <taxon>Gammaproteobacteria</taxon>
        <taxon>Vibrionales</taxon>
        <taxon>Vibrionaceae</taxon>
        <taxon>Enterovibrio</taxon>
    </lineage>
</organism>
<dbReference type="NCBIfam" id="TIGR01352">
    <property type="entry name" value="tonB_Cterm"/>
    <property type="match status" value="1"/>
</dbReference>
<feature type="compositionally biased region" description="Basic and acidic residues" evidence="11">
    <location>
        <begin position="87"/>
        <end position="145"/>
    </location>
</feature>
<dbReference type="RefSeq" id="WP_274163171.1">
    <property type="nucleotide sequence ID" value="NZ_JAJUBC010000003.1"/>
</dbReference>
<accession>A0ABT5QW71</accession>
<evidence type="ECO:0000256" key="7">
    <source>
        <dbReference type="ARBA" id="ARBA00022927"/>
    </source>
</evidence>
<keyword evidence="7 10" id="KW-0653">Protein transport</keyword>
<evidence type="ECO:0000256" key="11">
    <source>
        <dbReference type="SAM" id="MobiDB-lite"/>
    </source>
</evidence>
<keyword evidence="6" id="KW-0812">Transmembrane</keyword>
<evidence type="ECO:0000256" key="9">
    <source>
        <dbReference type="ARBA" id="ARBA00023136"/>
    </source>
</evidence>
<keyword evidence="10" id="KW-0735">Signal-anchor</keyword>
<comment type="function">
    <text evidence="10">Interacts with outer membrane receptor proteins that carry out high-affinity binding and energy dependent uptake into the periplasmic space of specific substrates. It could act to transduce energy from the cytoplasmic membrane to specific energy-requiring processes in the outer membrane, resulting in the release into the periplasm of ligands bound by these outer membrane proteins.</text>
</comment>
<comment type="subcellular location">
    <subcellularLocation>
        <location evidence="1 10">Cell inner membrane</location>
        <topology evidence="1 10">Single-pass membrane protein</topology>
        <orientation evidence="1 10">Periplasmic side</orientation>
    </subcellularLocation>
</comment>
<evidence type="ECO:0000259" key="13">
    <source>
        <dbReference type="PROSITE" id="PS52015"/>
    </source>
</evidence>
<keyword evidence="8" id="KW-1133">Transmembrane helix</keyword>
<feature type="region of interest" description="Disordered" evidence="11">
    <location>
        <begin position="53"/>
        <end position="165"/>
    </location>
</feature>
<gene>
    <name evidence="14" type="ORF">LRP50_03860</name>
</gene>
<dbReference type="PRINTS" id="PR01374">
    <property type="entry name" value="TONBPROTEIN"/>
</dbReference>
<keyword evidence="5 10" id="KW-0997">Cell inner membrane</keyword>
<feature type="domain" description="TonB C-terminal" evidence="13">
    <location>
        <begin position="181"/>
        <end position="271"/>
    </location>
</feature>
<evidence type="ECO:0000256" key="1">
    <source>
        <dbReference type="ARBA" id="ARBA00004383"/>
    </source>
</evidence>
<evidence type="ECO:0000313" key="15">
    <source>
        <dbReference type="Proteomes" id="UP001149400"/>
    </source>
</evidence>
<evidence type="ECO:0000256" key="5">
    <source>
        <dbReference type="ARBA" id="ARBA00022519"/>
    </source>
</evidence>
<comment type="caution">
    <text evidence="14">The sequence shown here is derived from an EMBL/GenBank/DDBJ whole genome shotgun (WGS) entry which is preliminary data.</text>
</comment>
<keyword evidence="15" id="KW-1185">Reference proteome</keyword>
<evidence type="ECO:0000256" key="2">
    <source>
        <dbReference type="ARBA" id="ARBA00006555"/>
    </source>
</evidence>
<proteinExistence type="inferred from homology"/>
<evidence type="ECO:0000256" key="3">
    <source>
        <dbReference type="ARBA" id="ARBA00022448"/>
    </source>
</evidence>
<protein>
    <recommendedName>
        <fullName evidence="10">Protein TonB</fullName>
    </recommendedName>
</protein>
<sequence>MNARRYVVCGVVSVALHSLALYAQQPPTPEFSMSDVQTGHRVAIQLVAAATPQPKALSEEIVEDKEPLAPEIQETPPLVEPTPKPLPPEKKPIVEAKAEKPLPKPKKVEQPQPKKEKPKHVEEPKPKPVEKKKTEIEPFKKKPVDKILPTPIKPEENADSDPQDNVADAQMNQAKDSAPVLVERPAFKVRPSQPKYPRIAKRRGMEGNVLIEVWLDKDGNQTVQNILKSSGFKELDTAALDAVKKWRFNGYKQDGVALAHRVRIPVRFNLD</sequence>
<dbReference type="InterPro" id="IPR051045">
    <property type="entry name" value="TonB-dependent_transducer"/>
</dbReference>
<dbReference type="EMBL" id="JAJUBC010000003">
    <property type="protein sequence ID" value="MDD1792258.1"/>
    <property type="molecule type" value="Genomic_DNA"/>
</dbReference>
<name>A0ABT5QW71_9GAMM</name>
<dbReference type="InterPro" id="IPR006260">
    <property type="entry name" value="TonB/TolA_C"/>
</dbReference>
<feature type="chain" id="PRO_5046271939" description="Protein TonB" evidence="12">
    <location>
        <begin position="24"/>
        <end position="271"/>
    </location>
</feature>
<keyword evidence="12" id="KW-0732">Signal</keyword>
<dbReference type="SUPFAM" id="SSF74653">
    <property type="entry name" value="TolA/TonB C-terminal domain"/>
    <property type="match status" value="1"/>
</dbReference>
<evidence type="ECO:0000256" key="6">
    <source>
        <dbReference type="ARBA" id="ARBA00022692"/>
    </source>
</evidence>
<evidence type="ECO:0000256" key="4">
    <source>
        <dbReference type="ARBA" id="ARBA00022475"/>
    </source>
</evidence>
<comment type="similarity">
    <text evidence="2 10">Belongs to the TonB family.</text>
</comment>
<evidence type="ECO:0000313" key="14">
    <source>
        <dbReference type="EMBL" id="MDD1792258.1"/>
    </source>
</evidence>
<dbReference type="PROSITE" id="PS52015">
    <property type="entry name" value="TONB_CTD"/>
    <property type="match status" value="1"/>
</dbReference>
<evidence type="ECO:0000256" key="8">
    <source>
        <dbReference type="ARBA" id="ARBA00022989"/>
    </source>
</evidence>